<dbReference type="Proteomes" id="UP000499080">
    <property type="component" value="Unassembled WGS sequence"/>
</dbReference>
<reference evidence="2 3" key="1">
    <citation type="journal article" date="2019" name="Sci. Rep.">
        <title>Orb-weaving spider Araneus ventricosus genome elucidates the spidroin gene catalogue.</title>
        <authorList>
            <person name="Kono N."/>
            <person name="Nakamura H."/>
            <person name="Ohtoshi R."/>
            <person name="Moran D.A.P."/>
            <person name="Shinohara A."/>
            <person name="Yoshida Y."/>
            <person name="Fujiwara M."/>
            <person name="Mori M."/>
            <person name="Tomita M."/>
            <person name="Arakawa K."/>
        </authorList>
    </citation>
    <scope>NUCLEOTIDE SEQUENCE [LARGE SCALE GENOMIC DNA]</scope>
</reference>
<evidence type="ECO:0000313" key="2">
    <source>
        <dbReference type="EMBL" id="GBM45214.1"/>
    </source>
</evidence>
<organism evidence="2 3">
    <name type="scientific">Araneus ventricosus</name>
    <name type="common">Orbweaver spider</name>
    <name type="synonym">Epeira ventricosa</name>
    <dbReference type="NCBI Taxonomy" id="182803"/>
    <lineage>
        <taxon>Eukaryota</taxon>
        <taxon>Metazoa</taxon>
        <taxon>Ecdysozoa</taxon>
        <taxon>Arthropoda</taxon>
        <taxon>Chelicerata</taxon>
        <taxon>Arachnida</taxon>
        <taxon>Araneae</taxon>
        <taxon>Araneomorphae</taxon>
        <taxon>Entelegynae</taxon>
        <taxon>Araneoidea</taxon>
        <taxon>Araneidae</taxon>
        <taxon>Araneus</taxon>
    </lineage>
</organism>
<proteinExistence type="predicted"/>
<feature type="compositionally biased region" description="Basic and acidic residues" evidence="1">
    <location>
        <begin position="81"/>
        <end position="95"/>
    </location>
</feature>
<feature type="region of interest" description="Disordered" evidence="1">
    <location>
        <begin position="18"/>
        <end position="104"/>
    </location>
</feature>
<comment type="caution">
    <text evidence="2">The sequence shown here is derived from an EMBL/GenBank/DDBJ whole genome shotgun (WGS) entry which is preliminary data.</text>
</comment>
<feature type="compositionally biased region" description="Polar residues" evidence="1">
    <location>
        <begin position="51"/>
        <end position="69"/>
    </location>
</feature>
<feature type="compositionally biased region" description="Basic and acidic residues" evidence="1">
    <location>
        <begin position="32"/>
        <end position="41"/>
    </location>
</feature>
<dbReference type="AlphaFoldDB" id="A0A4Y2FZY0"/>
<dbReference type="EMBL" id="BGPR01001092">
    <property type="protein sequence ID" value="GBM45214.1"/>
    <property type="molecule type" value="Genomic_DNA"/>
</dbReference>
<keyword evidence="3" id="KW-1185">Reference proteome</keyword>
<evidence type="ECO:0000256" key="1">
    <source>
        <dbReference type="SAM" id="MobiDB-lite"/>
    </source>
</evidence>
<evidence type="ECO:0000313" key="3">
    <source>
        <dbReference type="Proteomes" id="UP000499080"/>
    </source>
</evidence>
<gene>
    <name evidence="2" type="ORF">AVEN_63826_1</name>
</gene>
<name>A0A4Y2FZY0_ARAVE</name>
<feature type="compositionally biased region" description="Basic residues" evidence="1">
    <location>
        <begin position="21"/>
        <end position="31"/>
    </location>
</feature>
<sequence length="104" mass="11931">MNPLMLEKVTEQISVLTTERKKAKNKKRRKGKERDESKEIEVDYLPASEPPKTTASPAAQPNPTGATEKTNADEVLNVKSKYRDLRQEKEEEGKNHKCRKRLNP</sequence>
<protein>
    <submittedName>
        <fullName evidence="2">Uncharacterized protein</fullName>
    </submittedName>
</protein>
<accession>A0A4Y2FZY0</accession>